<accession>A0A812V053</accession>
<dbReference type="AlphaFoldDB" id="A0A812V053"/>
<feature type="compositionally biased region" description="Polar residues" evidence="2">
    <location>
        <begin position="394"/>
        <end position="408"/>
    </location>
</feature>
<dbReference type="GO" id="GO:0004719">
    <property type="term" value="F:protein-L-isoaspartate (D-aspartate) O-methyltransferase activity"/>
    <property type="evidence" value="ECO:0007669"/>
    <property type="project" value="InterPro"/>
</dbReference>
<proteinExistence type="inferred from homology"/>
<keyword evidence="4" id="KW-1185">Reference proteome</keyword>
<protein>
    <submittedName>
        <fullName evidence="3">PCMTD1 protein</fullName>
    </submittedName>
</protein>
<dbReference type="InterPro" id="IPR029063">
    <property type="entry name" value="SAM-dependent_MTases_sf"/>
</dbReference>
<dbReference type="SUPFAM" id="SSF53335">
    <property type="entry name" value="S-adenosyl-L-methionine-dependent methyltransferases"/>
    <property type="match status" value="1"/>
</dbReference>
<reference evidence="3" key="1">
    <citation type="submission" date="2021-02" db="EMBL/GenBank/DDBJ databases">
        <authorList>
            <person name="Dougan E. K."/>
            <person name="Rhodes N."/>
            <person name="Thang M."/>
            <person name="Chan C."/>
        </authorList>
    </citation>
    <scope>NUCLEOTIDE SEQUENCE</scope>
</reference>
<evidence type="ECO:0000313" key="3">
    <source>
        <dbReference type="EMBL" id="CAE7601669.1"/>
    </source>
</evidence>
<gene>
    <name evidence="3" type="primary">PCMTD1</name>
    <name evidence="3" type="ORF">SNAT2548_LOCUS34222</name>
</gene>
<name>A0A812V053_9DINO</name>
<dbReference type="OrthoDB" id="10257972at2759"/>
<evidence type="ECO:0000256" key="2">
    <source>
        <dbReference type="SAM" id="MobiDB-lite"/>
    </source>
</evidence>
<dbReference type="CDD" id="cd02440">
    <property type="entry name" value="AdoMet_MTases"/>
    <property type="match status" value="1"/>
</dbReference>
<dbReference type="PANTHER" id="PTHR11579">
    <property type="entry name" value="PROTEIN-L-ISOASPARTATE O-METHYLTRANSFERASE"/>
    <property type="match status" value="1"/>
</dbReference>
<dbReference type="Proteomes" id="UP000604046">
    <property type="component" value="Unassembled WGS sequence"/>
</dbReference>
<feature type="region of interest" description="Disordered" evidence="2">
    <location>
        <begin position="478"/>
        <end position="521"/>
    </location>
</feature>
<feature type="region of interest" description="Disordered" evidence="2">
    <location>
        <begin position="357"/>
        <end position="423"/>
    </location>
</feature>
<feature type="compositionally biased region" description="Polar residues" evidence="2">
    <location>
        <begin position="251"/>
        <end position="276"/>
    </location>
</feature>
<dbReference type="Pfam" id="PF01135">
    <property type="entry name" value="PCMT"/>
    <property type="match status" value="1"/>
</dbReference>
<comment type="similarity">
    <text evidence="1">Belongs to the methyltransferase superfamily. L-isoaspartyl/D-aspartyl protein methyltransferase family.</text>
</comment>
<organism evidence="3 4">
    <name type="scientific">Symbiodinium natans</name>
    <dbReference type="NCBI Taxonomy" id="878477"/>
    <lineage>
        <taxon>Eukaryota</taxon>
        <taxon>Sar</taxon>
        <taxon>Alveolata</taxon>
        <taxon>Dinophyceae</taxon>
        <taxon>Suessiales</taxon>
        <taxon>Symbiodiniaceae</taxon>
        <taxon>Symbiodinium</taxon>
    </lineage>
</organism>
<dbReference type="PANTHER" id="PTHR11579:SF9">
    <property type="entry name" value="PROTEIN-L-ISOASPARTATE O-METHYLTRANSFERASE"/>
    <property type="match status" value="1"/>
</dbReference>
<comment type="caution">
    <text evidence="3">The sequence shown here is derived from an EMBL/GenBank/DDBJ whole genome shotgun (WGS) entry which is preliminary data.</text>
</comment>
<dbReference type="EMBL" id="CAJNDS010002799">
    <property type="protein sequence ID" value="CAE7601669.1"/>
    <property type="molecule type" value="Genomic_DNA"/>
</dbReference>
<dbReference type="Gene3D" id="3.40.50.150">
    <property type="entry name" value="Vaccinia Virus protein VP39"/>
    <property type="match status" value="1"/>
</dbReference>
<feature type="compositionally biased region" description="Acidic residues" evidence="2">
    <location>
        <begin position="488"/>
        <end position="501"/>
    </location>
</feature>
<dbReference type="InterPro" id="IPR000682">
    <property type="entry name" value="PCMT"/>
</dbReference>
<sequence>MGDPHTAWLHFGRQRFEEMRGLNASNEAMVDELVESHALRTPECIDAFKAVDRGHFWPAQGGDLAYADMPLRHGRLHLSAPHIYGKALESLMPLQPGMSFLNIGSGTGYFNSIVSEFTGPHAANHGVEIWPETVAHAKERAAALGKTTIQFTMGNIYQLNVNDTMRYDRIYVGACANSRSKYLYRLLEVGGILIGPFQVGHSQQLRRVVRQTETHFFVEVLGSVQFACLVEPMQCTSRSMASGVFAPPPRTGTQTEELHNSAQSGTTTPATVSSGDATDGENHQLIGLPGVPFTFSLLESPWTPERSWLYPASFKQAVATGLLCQPKHKGIVGLPAELWIKHIIPWCSRRWFEGPTPSRNGTPAMQPAAPTETPPSLVLSKSCKEDAEEGLEDSASTRAPSSQSTPDSGPSHPPVDMWSLSNPEAADEFGDDVLIEVWSNGQRHPIGVEGDPDDADHERDQRMAVPLRVLQLLAEEARTRQRRRQRESEEEEIEEEEDEEPGQTAQAEESTWRNGDEAWTWGDDLEEMELELEGEPPGIVWLEQNSDMQDVEALEDVRMF</sequence>
<feature type="region of interest" description="Disordered" evidence="2">
    <location>
        <begin position="244"/>
        <end position="283"/>
    </location>
</feature>
<dbReference type="GO" id="GO:0005737">
    <property type="term" value="C:cytoplasm"/>
    <property type="evidence" value="ECO:0007669"/>
    <property type="project" value="TreeGrafter"/>
</dbReference>
<evidence type="ECO:0000256" key="1">
    <source>
        <dbReference type="ARBA" id="ARBA00005369"/>
    </source>
</evidence>
<evidence type="ECO:0000313" key="4">
    <source>
        <dbReference type="Proteomes" id="UP000604046"/>
    </source>
</evidence>